<dbReference type="Pfam" id="PF12796">
    <property type="entry name" value="Ank_2"/>
    <property type="match status" value="1"/>
</dbReference>
<evidence type="ECO:0000256" key="1">
    <source>
        <dbReference type="ARBA" id="ARBA00022737"/>
    </source>
</evidence>
<name>A0AAD9ISQ5_9ANNE</name>
<dbReference type="PROSITE" id="PS50088">
    <property type="entry name" value="ANK_REPEAT"/>
    <property type="match status" value="2"/>
</dbReference>
<gene>
    <name evidence="5" type="ORF">LSH36_1529g00012</name>
</gene>
<dbReference type="Gene3D" id="1.25.40.20">
    <property type="entry name" value="Ankyrin repeat-containing domain"/>
    <property type="match status" value="2"/>
</dbReference>
<proteinExistence type="predicted"/>
<dbReference type="SUPFAM" id="SSF48403">
    <property type="entry name" value="Ankyrin repeat"/>
    <property type="match status" value="1"/>
</dbReference>
<dbReference type="AlphaFoldDB" id="A0AAD9ISQ5"/>
<feature type="region of interest" description="Disordered" evidence="4">
    <location>
        <begin position="296"/>
        <end position="333"/>
    </location>
</feature>
<sequence>MTSVHNAIDEQLYCRVLILIERLQDVDVKDNEGMTILMKCCYLDDVRTARIIAKRTIKYGADINMTDMSGKNALCHAAITNHVTIAKILLRDDDLDLIRKDNDGNTALHLAAKQGHVAIVELISSPLLKYQLPVDVRNGDGMTPLMLACRHGNVETARFLVNKCKSSLTMRDNHRFMTARDWLAIELGLPPDVNIFTTMHPICIGTNPISESQYLPHLDLRNRQMRGTKLVTQSDSLQHCYKQRPNRRTLLVSRENDPESRRCLPDCSGSLPRISSSCRKNEASFLHLYTLYSSQTSPSYRSPAKPPPPPPPPPEEETKHDETRSRRQVTRSKFQKLMRIKRAESIIASLKRGAAAAKKNESIKKPNDDPLKGHHLMGSLLSAIKQSRSTFGNMQHDPGCIPEDASEGASESH</sequence>
<dbReference type="Pfam" id="PF00023">
    <property type="entry name" value="Ank"/>
    <property type="match status" value="1"/>
</dbReference>
<feature type="compositionally biased region" description="Basic and acidic residues" evidence="4">
    <location>
        <begin position="358"/>
        <end position="372"/>
    </location>
</feature>
<evidence type="ECO:0000256" key="4">
    <source>
        <dbReference type="SAM" id="MobiDB-lite"/>
    </source>
</evidence>
<dbReference type="EMBL" id="JAODUP010001528">
    <property type="protein sequence ID" value="KAK2139969.1"/>
    <property type="molecule type" value="Genomic_DNA"/>
</dbReference>
<dbReference type="PANTHER" id="PTHR24173">
    <property type="entry name" value="ANKYRIN REPEAT CONTAINING"/>
    <property type="match status" value="1"/>
</dbReference>
<evidence type="ECO:0000256" key="3">
    <source>
        <dbReference type="PROSITE-ProRule" id="PRU00023"/>
    </source>
</evidence>
<feature type="compositionally biased region" description="Pro residues" evidence="4">
    <location>
        <begin position="304"/>
        <end position="313"/>
    </location>
</feature>
<keyword evidence="1" id="KW-0677">Repeat</keyword>
<feature type="region of interest" description="Disordered" evidence="4">
    <location>
        <begin position="353"/>
        <end position="375"/>
    </location>
</feature>
<reference evidence="5" key="1">
    <citation type="journal article" date="2023" name="Mol. Biol. Evol.">
        <title>Third-Generation Sequencing Reveals the Adaptive Role of the Epigenome in Three Deep-Sea Polychaetes.</title>
        <authorList>
            <person name="Perez M."/>
            <person name="Aroh O."/>
            <person name="Sun Y."/>
            <person name="Lan Y."/>
            <person name="Juniper S.K."/>
            <person name="Young C.R."/>
            <person name="Angers B."/>
            <person name="Qian P.Y."/>
        </authorList>
    </citation>
    <scope>NUCLEOTIDE SEQUENCE</scope>
    <source>
        <strain evidence="5">P08H-3</strain>
    </source>
</reference>
<comment type="caution">
    <text evidence="5">The sequence shown here is derived from an EMBL/GenBank/DDBJ whole genome shotgun (WGS) entry which is preliminary data.</text>
</comment>
<evidence type="ECO:0000313" key="6">
    <source>
        <dbReference type="Proteomes" id="UP001208570"/>
    </source>
</evidence>
<feature type="repeat" description="ANK" evidence="3">
    <location>
        <begin position="103"/>
        <end position="139"/>
    </location>
</feature>
<evidence type="ECO:0000256" key="2">
    <source>
        <dbReference type="ARBA" id="ARBA00023043"/>
    </source>
</evidence>
<accession>A0AAD9ISQ5</accession>
<dbReference type="InterPro" id="IPR036770">
    <property type="entry name" value="Ankyrin_rpt-contain_sf"/>
</dbReference>
<keyword evidence="2 3" id="KW-0040">ANK repeat</keyword>
<dbReference type="PROSITE" id="PS50297">
    <property type="entry name" value="ANK_REP_REGION"/>
    <property type="match status" value="2"/>
</dbReference>
<evidence type="ECO:0000313" key="5">
    <source>
        <dbReference type="EMBL" id="KAK2139969.1"/>
    </source>
</evidence>
<dbReference type="Proteomes" id="UP001208570">
    <property type="component" value="Unassembled WGS sequence"/>
</dbReference>
<dbReference type="SMART" id="SM00248">
    <property type="entry name" value="ANK"/>
    <property type="match status" value="4"/>
</dbReference>
<feature type="repeat" description="ANK" evidence="3">
    <location>
        <begin position="140"/>
        <end position="163"/>
    </location>
</feature>
<feature type="compositionally biased region" description="Basic and acidic residues" evidence="4">
    <location>
        <begin position="316"/>
        <end position="325"/>
    </location>
</feature>
<organism evidence="5 6">
    <name type="scientific">Paralvinella palmiformis</name>
    <dbReference type="NCBI Taxonomy" id="53620"/>
    <lineage>
        <taxon>Eukaryota</taxon>
        <taxon>Metazoa</taxon>
        <taxon>Spiralia</taxon>
        <taxon>Lophotrochozoa</taxon>
        <taxon>Annelida</taxon>
        <taxon>Polychaeta</taxon>
        <taxon>Sedentaria</taxon>
        <taxon>Canalipalpata</taxon>
        <taxon>Terebellida</taxon>
        <taxon>Terebelliformia</taxon>
        <taxon>Alvinellidae</taxon>
        <taxon>Paralvinella</taxon>
    </lineage>
</organism>
<dbReference type="InterPro" id="IPR002110">
    <property type="entry name" value="Ankyrin_rpt"/>
</dbReference>
<feature type="region of interest" description="Disordered" evidence="4">
    <location>
        <begin position="390"/>
        <end position="413"/>
    </location>
</feature>
<protein>
    <submittedName>
        <fullName evidence="5">Uncharacterized protein</fullName>
    </submittedName>
</protein>
<dbReference type="PANTHER" id="PTHR24173:SF40">
    <property type="entry name" value="AGAP006757-PA"/>
    <property type="match status" value="1"/>
</dbReference>
<keyword evidence="6" id="KW-1185">Reference proteome</keyword>